<evidence type="ECO:0000313" key="2">
    <source>
        <dbReference type="EMBL" id="BAU18054.1"/>
    </source>
</evidence>
<sequence>MKKSIWLLCLLALGVVKATAQEQDDTDNGKVSVTGSIQSDILIPQEDLKIGSPKYKDKVLTNSFLDLNLISKNVDAGARFEFLRFPLPGFEKDYKGYGVPYFYLKGKFEKLEITLGSYYEQFGSGFILRTYEERSLGIDNSLLGARVVYKPYKGIVMKAITGEQRRYWAHNDSWINGADLELNLGEWFSGLQKSDTRIMLGGSFVNKYENNKDDNIMVDRTHKLNLPQNVNAWDARIQLQKGGFNVLAEYAEKTQDPSFTNGYIYRKGNVAMLSASYSQRGMSVLLQAKRSNDMAFKSDRNSIGVSSYINHLPAFTQDQTYALAAFYPYATRPDGEWAYQAQLGYKFKRKTFLGGPYGMNVKVNFSHVHAIDKHTNLAGSIDNATVKGSKGYGSAFFKWGDQTYYQDLNIQLERKISKTFKLNLMYMNQFYNKTVVEGEGGMIHSDIFVADGKYTFSPKVNLRGEVQYLSTKEDQGNWWFGLLELAIVPHWMFTISDMYNSGDSKLHYYQGLVTFNAGAHRLQVGYGRTRAGFNCSGGVCRYIPASRGVTVSYNYNF</sequence>
<dbReference type="AlphaFoldDB" id="A0A0S3UKR7"/>
<dbReference type="Proteomes" id="UP000217431">
    <property type="component" value="Chromosome I"/>
</dbReference>
<organism evidence="2 3">
    <name type="scientific">Prevotella intermedia</name>
    <dbReference type="NCBI Taxonomy" id="28131"/>
    <lineage>
        <taxon>Bacteria</taxon>
        <taxon>Pseudomonadati</taxon>
        <taxon>Bacteroidota</taxon>
        <taxon>Bacteroidia</taxon>
        <taxon>Bacteroidales</taxon>
        <taxon>Prevotellaceae</taxon>
        <taxon>Prevotella</taxon>
    </lineage>
</organism>
<dbReference type="STRING" id="28131.BWX40_00615"/>
<dbReference type="Pfam" id="PF19494">
    <property type="entry name" value="DUF6029"/>
    <property type="match status" value="1"/>
</dbReference>
<evidence type="ECO:0008006" key="4">
    <source>
        <dbReference type="Google" id="ProtNLM"/>
    </source>
</evidence>
<protein>
    <recommendedName>
        <fullName evidence="4">TonB-dependent receptor</fullName>
    </recommendedName>
</protein>
<feature type="signal peptide" evidence="1">
    <location>
        <begin position="1"/>
        <end position="20"/>
    </location>
</feature>
<accession>A0A0S3UKR7</accession>
<gene>
    <name evidence="2" type="ORF">PIOMA14_I_1546</name>
</gene>
<keyword evidence="1" id="KW-0732">Signal</keyword>
<dbReference type="EMBL" id="AP014597">
    <property type="protein sequence ID" value="BAU18054.1"/>
    <property type="molecule type" value="Genomic_DNA"/>
</dbReference>
<evidence type="ECO:0000313" key="3">
    <source>
        <dbReference type="Proteomes" id="UP000217431"/>
    </source>
</evidence>
<name>A0A0S3UKR7_PREIN</name>
<proteinExistence type="predicted"/>
<dbReference type="InterPro" id="IPR046070">
    <property type="entry name" value="DUF6029"/>
</dbReference>
<reference evidence="2 3" key="1">
    <citation type="journal article" date="2016" name="DNA Res.">
        <title>The complete genome sequencing of Prevotella intermedia strain OMA14 and a subsequent fine-scale, intra-species genomic comparison reveal an unusual amplification of conjugative and mobile transposons and identify a novel Prevotella-lineage-specific repeat.</title>
        <authorList>
            <person name="Naito M."/>
            <person name="Ogura Y."/>
            <person name="Itoh T."/>
            <person name="Shoji M."/>
            <person name="Okamoto M."/>
            <person name="Hayashi T."/>
            <person name="Nakayama K."/>
        </authorList>
    </citation>
    <scope>NUCLEOTIDE SEQUENCE [LARGE SCALE GENOMIC DNA]</scope>
    <source>
        <strain evidence="2 3">OMA14</strain>
    </source>
</reference>
<evidence type="ECO:0000256" key="1">
    <source>
        <dbReference type="SAM" id="SignalP"/>
    </source>
</evidence>
<dbReference type="RefSeq" id="WP_096405891.1">
    <property type="nucleotide sequence ID" value="NZ_AP014597.1"/>
</dbReference>
<feature type="chain" id="PRO_5006619969" description="TonB-dependent receptor" evidence="1">
    <location>
        <begin position="21"/>
        <end position="557"/>
    </location>
</feature>